<dbReference type="EMBL" id="JBBNAF010000004">
    <property type="protein sequence ID" value="KAK9151125.1"/>
    <property type="molecule type" value="Genomic_DNA"/>
</dbReference>
<dbReference type="Proteomes" id="UP001420932">
    <property type="component" value="Unassembled WGS sequence"/>
</dbReference>
<name>A0AAP0KH46_9MAGN</name>
<evidence type="ECO:0000313" key="2">
    <source>
        <dbReference type="Proteomes" id="UP001420932"/>
    </source>
</evidence>
<proteinExistence type="predicted"/>
<reference evidence="1 2" key="1">
    <citation type="submission" date="2024-01" db="EMBL/GenBank/DDBJ databases">
        <title>Genome assemblies of Stephania.</title>
        <authorList>
            <person name="Yang L."/>
        </authorList>
    </citation>
    <scope>NUCLEOTIDE SEQUENCE [LARGE SCALE GENOMIC DNA]</scope>
    <source>
        <strain evidence="1">YNDBR</strain>
        <tissue evidence="1">Leaf</tissue>
    </source>
</reference>
<evidence type="ECO:0000313" key="1">
    <source>
        <dbReference type="EMBL" id="KAK9151125.1"/>
    </source>
</evidence>
<keyword evidence="2" id="KW-1185">Reference proteome</keyword>
<organism evidence="1 2">
    <name type="scientific">Stephania yunnanensis</name>
    <dbReference type="NCBI Taxonomy" id="152371"/>
    <lineage>
        <taxon>Eukaryota</taxon>
        <taxon>Viridiplantae</taxon>
        <taxon>Streptophyta</taxon>
        <taxon>Embryophyta</taxon>
        <taxon>Tracheophyta</taxon>
        <taxon>Spermatophyta</taxon>
        <taxon>Magnoliopsida</taxon>
        <taxon>Ranunculales</taxon>
        <taxon>Menispermaceae</taxon>
        <taxon>Menispermoideae</taxon>
        <taxon>Cissampelideae</taxon>
        <taxon>Stephania</taxon>
    </lineage>
</organism>
<comment type="caution">
    <text evidence="1">The sequence shown here is derived from an EMBL/GenBank/DDBJ whole genome shotgun (WGS) entry which is preliminary data.</text>
</comment>
<dbReference type="AlphaFoldDB" id="A0AAP0KH46"/>
<accession>A0AAP0KH46</accession>
<gene>
    <name evidence="1" type="ORF">Syun_009434</name>
</gene>
<protein>
    <submittedName>
        <fullName evidence="1">Uncharacterized protein</fullName>
    </submittedName>
</protein>
<sequence>MAYHMLGKTVRCVDCASHVGESGEVSEGVDDLEEAVGDGNFERWTRVLVEKSVGKVGEDHREGLVWWEGEVGVEDMVLEVVEEVGKDGVGEVVGGMPLGIAESQEDDE</sequence>